<gene>
    <name evidence="19" type="primary">rcsC_5</name>
    <name evidence="19" type="ORF">VMF7928_00478</name>
</gene>
<dbReference type="InterPro" id="IPR003661">
    <property type="entry name" value="HisK_dim/P_dom"/>
</dbReference>
<dbReference type="SMART" id="SM00388">
    <property type="entry name" value="HisKA"/>
    <property type="match status" value="1"/>
</dbReference>
<accession>A0ABN8DZQ2</accession>
<evidence type="ECO:0000313" key="19">
    <source>
        <dbReference type="EMBL" id="CAH0536527.1"/>
    </source>
</evidence>
<dbReference type="PROSITE" id="PS50110">
    <property type="entry name" value="RESPONSE_REGULATORY"/>
    <property type="match status" value="2"/>
</dbReference>
<dbReference type="PANTHER" id="PTHR45339">
    <property type="entry name" value="HYBRID SIGNAL TRANSDUCTION HISTIDINE KINASE J"/>
    <property type="match status" value="1"/>
</dbReference>
<evidence type="ECO:0000256" key="4">
    <source>
        <dbReference type="ARBA" id="ARBA00022475"/>
    </source>
</evidence>
<reference evidence="19" key="1">
    <citation type="submission" date="2021-11" db="EMBL/GenBank/DDBJ databases">
        <authorList>
            <person name="Rodrigo-Torres L."/>
            <person name="Arahal R. D."/>
            <person name="Lucena T."/>
        </authorList>
    </citation>
    <scope>NUCLEOTIDE SEQUENCE</scope>
    <source>
        <strain evidence="19">CECT 7928</strain>
    </source>
</reference>
<evidence type="ECO:0000256" key="14">
    <source>
        <dbReference type="PROSITE-ProRule" id="PRU00169"/>
    </source>
</evidence>
<dbReference type="Gene3D" id="3.30.565.10">
    <property type="entry name" value="Histidine kinase-like ATPase, C-terminal domain"/>
    <property type="match status" value="1"/>
</dbReference>
<name>A0ABN8DZQ2_9VIBR</name>
<dbReference type="SUPFAM" id="SSF52172">
    <property type="entry name" value="CheY-like"/>
    <property type="match status" value="2"/>
</dbReference>
<evidence type="ECO:0000256" key="11">
    <source>
        <dbReference type="ARBA" id="ARBA00023012"/>
    </source>
</evidence>
<evidence type="ECO:0000259" key="18">
    <source>
        <dbReference type="PROSITE" id="PS50894"/>
    </source>
</evidence>
<dbReference type="SUPFAM" id="SSF47226">
    <property type="entry name" value="Histidine-containing phosphotransfer domain, HPT domain"/>
    <property type="match status" value="1"/>
</dbReference>
<keyword evidence="12 15" id="KW-0472">Membrane</keyword>
<sequence>MTRIDKTLLISVILGSALLTAFSTILYMKYTQLSNYRSSVVSIGHTLIELRDEVTQHALNPNLEPYQLAFSTVEAENKIEAMVDEYHTSRLNIFRWGDKATYNALNSFRKEALNIADSIDHSVGLIVMKKSLLSSLTQQLNQLSIAKSKPLLSESAEQQIIIQELKSGKFESSVVGKLAPLIRTFNEVEILKHQLFSFLLSPQTTKFVNRSEATLAQLSASIRSTLLLLLSTIFIAVAGGLSFAYLIKMKNLKRKNSHYKKEITSLNKTNLANSIFSDSINHELRTQMSTVVGLAQVTKEESSNSETRDNMQAILDSGQHLISLINNMAYLSHSGKNNVVLERTPFFIQDVIDYSELTLKPLATNKDLNFAITSLVPDSTQFIGDYERLLQVVFDVTKGAIQGTNQGCLELSFQLQGSSNILEISISNNSSDISTKELQNLFTPLEEIALSENIELGESSLGLSIASQIVKQMGGNISATNESGIGSTFILSLPFETDNVDRFTIPIHASVPANNEAIELIDILIVEDNQVHAIVMQKLLTPYAKNLVWVPDGVSALQVLEDTQFDLIFMDNHMPSLNGIETIQRIRNQLNLSTTIFACTSDVFKEAHDRLLDAGANFVLTKPLQSNSLIKVLEQFSDKCKNSELTDTTMNNVVELVRFPINKLSMTEEEVSTSPLLHDMGFSEAEKNNLLTSLCLELEAKSVRLIEAFAQSDTTEMHKVLHSIAGMTVEFRMTEMASLAKVAEESVRKGQIPDPELLQKLVNLMNVNCHQTHRLLSTLNSRKENQSKLDTKRILVAEDNNVNLIVITKLLESMGFKDIDVAKNGEEAVNYAKQHSYYVILMDNHMPVMTGIEASKIIKNQISPSADIIACTADATVETKQEFMLSGVSEVILKPIDREKLTKALSTITEKDNISAYKNIG</sequence>
<dbReference type="CDD" id="cd17546">
    <property type="entry name" value="REC_hyHK_CKI1_RcsC-like"/>
    <property type="match status" value="2"/>
</dbReference>
<evidence type="ECO:0000259" key="16">
    <source>
        <dbReference type="PROSITE" id="PS50109"/>
    </source>
</evidence>
<dbReference type="InterPro" id="IPR036890">
    <property type="entry name" value="HATPase_C_sf"/>
</dbReference>
<feature type="domain" description="Response regulatory" evidence="17">
    <location>
        <begin position="793"/>
        <end position="909"/>
    </location>
</feature>
<feature type="domain" description="Histidine kinase" evidence="16">
    <location>
        <begin position="279"/>
        <end position="497"/>
    </location>
</feature>
<feature type="modified residue" description="4-aspartylphosphate" evidence="14">
    <location>
        <position position="843"/>
    </location>
</feature>
<dbReference type="Pfam" id="PF00072">
    <property type="entry name" value="Response_reg"/>
    <property type="match status" value="2"/>
</dbReference>
<keyword evidence="9" id="KW-0067">ATP-binding</keyword>
<dbReference type="Gene3D" id="3.40.50.2300">
    <property type="match status" value="2"/>
</dbReference>
<keyword evidence="6 15" id="KW-0812">Transmembrane</keyword>
<feature type="domain" description="Response regulatory" evidence="17">
    <location>
        <begin position="522"/>
        <end position="637"/>
    </location>
</feature>
<feature type="domain" description="HPt" evidence="18">
    <location>
        <begin position="683"/>
        <end position="779"/>
    </location>
</feature>
<keyword evidence="7" id="KW-0547">Nucleotide-binding</keyword>
<dbReference type="CDD" id="cd00082">
    <property type="entry name" value="HisKA"/>
    <property type="match status" value="1"/>
</dbReference>
<dbReference type="InterPro" id="IPR003594">
    <property type="entry name" value="HATPase_dom"/>
</dbReference>
<feature type="modified residue" description="4-aspartylphosphate" evidence="14">
    <location>
        <position position="571"/>
    </location>
</feature>
<dbReference type="SMART" id="SM00448">
    <property type="entry name" value="REC"/>
    <property type="match status" value="2"/>
</dbReference>
<dbReference type="InterPro" id="IPR008207">
    <property type="entry name" value="Sig_transdc_His_kin_Hpt_dom"/>
</dbReference>
<dbReference type="PROSITE" id="PS50109">
    <property type="entry name" value="HIS_KIN"/>
    <property type="match status" value="1"/>
</dbReference>
<dbReference type="RefSeq" id="WP_237359881.1">
    <property type="nucleotide sequence ID" value="NZ_CAKLDM010000001.1"/>
</dbReference>
<dbReference type="GO" id="GO:0004673">
    <property type="term" value="F:protein histidine kinase activity"/>
    <property type="evidence" value="ECO:0007669"/>
    <property type="project" value="UniProtKB-EC"/>
</dbReference>
<dbReference type="InterPro" id="IPR036641">
    <property type="entry name" value="HPT_dom_sf"/>
</dbReference>
<dbReference type="SUPFAM" id="SSF55874">
    <property type="entry name" value="ATPase domain of HSP90 chaperone/DNA topoisomerase II/histidine kinase"/>
    <property type="match status" value="1"/>
</dbReference>
<evidence type="ECO:0000256" key="1">
    <source>
        <dbReference type="ARBA" id="ARBA00000085"/>
    </source>
</evidence>
<keyword evidence="19" id="KW-0418">Kinase</keyword>
<evidence type="ECO:0000256" key="6">
    <source>
        <dbReference type="ARBA" id="ARBA00022692"/>
    </source>
</evidence>
<evidence type="ECO:0000256" key="13">
    <source>
        <dbReference type="PROSITE-ProRule" id="PRU00110"/>
    </source>
</evidence>
<dbReference type="PROSITE" id="PS50894">
    <property type="entry name" value="HPT"/>
    <property type="match status" value="1"/>
</dbReference>
<dbReference type="EC" id="2.7.13.3" evidence="3"/>
<keyword evidence="5 14" id="KW-0597">Phosphoprotein</keyword>
<evidence type="ECO:0000256" key="7">
    <source>
        <dbReference type="ARBA" id="ARBA00022741"/>
    </source>
</evidence>
<evidence type="ECO:0000313" key="20">
    <source>
        <dbReference type="Proteomes" id="UP000838748"/>
    </source>
</evidence>
<evidence type="ECO:0000256" key="15">
    <source>
        <dbReference type="SAM" id="Phobius"/>
    </source>
</evidence>
<comment type="subcellular location">
    <subcellularLocation>
        <location evidence="2">Cell membrane</location>
        <topology evidence="2">Multi-pass membrane protein</topology>
    </subcellularLocation>
</comment>
<dbReference type="PRINTS" id="PR00344">
    <property type="entry name" value="BCTRLSENSOR"/>
</dbReference>
<evidence type="ECO:0000256" key="3">
    <source>
        <dbReference type="ARBA" id="ARBA00012438"/>
    </source>
</evidence>
<evidence type="ECO:0000256" key="12">
    <source>
        <dbReference type="ARBA" id="ARBA00023136"/>
    </source>
</evidence>
<keyword evidence="20" id="KW-1185">Reference proteome</keyword>
<comment type="catalytic activity">
    <reaction evidence="1">
        <text>ATP + protein L-histidine = ADP + protein N-phospho-L-histidine.</text>
        <dbReference type="EC" id="2.7.13.3"/>
    </reaction>
</comment>
<protein>
    <recommendedName>
        <fullName evidence="3">histidine kinase</fullName>
        <ecNumber evidence="3">2.7.13.3</ecNumber>
    </recommendedName>
</protein>
<feature type="modified residue" description="Phosphohistidine" evidence="13">
    <location>
        <position position="722"/>
    </location>
</feature>
<keyword evidence="11" id="KW-0902">Two-component regulatory system</keyword>
<evidence type="ECO:0000256" key="8">
    <source>
        <dbReference type="ARBA" id="ARBA00022801"/>
    </source>
</evidence>
<dbReference type="SUPFAM" id="SSF47384">
    <property type="entry name" value="Homodimeric domain of signal transducing histidine kinase"/>
    <property type="match status" value="1"/>
</dbReference>
<organism evidence="19 20">
    <name type="scientific">Vibrio marisflavi CECT 7928</name>
    <dbReference type="NCBI Taxonomy" id="634439"/>
    <lineage>
        <taxon>Bacteria</taxon>
        <taxon>Pseudomonadati</taxon>
        <taxon>Pseudomonadota</taxon>
        <taxon>Gammaproteobacteria</taxon>
        <taxon>Vibrionales</taxon>
        <taxon>Vibrionaceae</taxon>
        <taxon>Vibrio</taxon>
    </lineage>
</organism>
<dbReference type="Proteomes" id="UP000838748">
    <property type="component" value="Unassembled WGS sequence"/>
</dbReference>
<keyword evidence="19" id="KW-0808">Transferase</keyword>
<evidence type="ECO:0000256" key="9">
    <source>
        <dbReference type="ARBA" id="ARBA00022840"/>
    </source>
</evidence>
<dbReference type="SMART" id="SM00387">
    <property type="entry name" value="HATPase_c"/>
    <property type="match status" value="1"/>
</dbReference>
<feature type="transmembrane region" description="Helical" evidence="15">
    <location>
        <begin position="226"/>
        <end position="247"/>
    </location>
</feature>
<evidence type="ECO:0000259" key="17">
    <source>
        <dbReference type="PROSITE" id="PS50110"/>
    </source>
</evidence>
<keyword evidence="8" id="KW-0378">Hydrolase</keyword>
<proteinExistence type="predicted"/>
<keyword evidence="10 15" id="KW-1133">Transmembrane helix</keyword>
<dbReference type="InterPro" id="IPR011006">
    <property type="entry name" value="CheY-like_superfamily"/>
</dbReference>
<dbReference type="InterPro" id="IPR004358">
    <property type="entry name" value="Sig_transdc_His_kin-like_C"/>
</dbReference>
<keyword evidence="4" id="KW-1003">Cell membrane</keyword>
<dbReference type="InterPro" id="IPR001789">
    <property type="entry name" value="Sig_transdc_resp-reg_receiver"/>
</dbReference>
<dbReference type="EMBL" id="CAKLDM010000001">
    <property type="protein sequence ID" value="CAH0536527.1"/>
    <property type="molecule type" value="Genomic_DNA"/>
</dbReference>
<dbReference type="Gene3D" id="1.10.287.130">
    <property type="match status" value="1"/>
</dbReference>
<evidence type="ECO:0000256" key="10">
    <source>
        <dbReference type="ARBA" id="ARBA00022989"/>
    </source>
</evidence>
<dbReference type="PANTHER" id="PTHR45339:SF1">
    <property type="entry name" value="HYBRID SIGNAL TRANSDUCTION HISTIDINE KINASE J"/>
    <property type="match status" value="1"/>
</dbReference>
<dbReference type="InterPro" id="IPR005467">
    <property type="entry name" value="His_kinase_dom"/>
</dbReference>
<comment type="caution">
    <text evidence="19">The sequence shown here is derived from an EMBL/GenBank/DDBJ whole genome shotgun (WGS) entry which is preliminary data.</text>
</comment>
<dbReference type="Pfam" id="PF02518">
    <property type="entry name" value="HATPase_c"/>
    <property type="match status" value="1"/>
</dbReference>
<dbReference type="InterPro" id="IPR036097">
    <property type="entry name" value="HisK_dim/P_sf"/>
</dbReference>
<evidence type="ECO:0000256" key="2">
    <source>
        <dbReference type="ARBA" id="ARBA00004651"/>
    </source>
</evidence>
<dbReference type="Pfam" id="PF00512">
    <property type="entry name" value="HisKA"/>
    <property type="match status" value="1"/>
</dbReference>
<evidence type="ECO:0000256" key="5">
    <source>
        <dbReference type="ARBA" id="ARBA00022553"/>
    </source>
</evidence>